<dbReference type="InterPro" id="IPR036908">
    <property type="entry name" value="RlpA-like_sf"/>
</dbReference>
<name>A0A1G4T2K2_9CAUL</name>
<dbReference type="CDD" id="cd14668">
    <property type="entry name" value="mlta_B"/>
    <property type="match status" value="1"/>
</dbReference>
<evidence type="ECO:0000259" key="7">
    <source>
        <dbReference type="SMART" id="SM00925"/>
    </source>
</evidence>
<dbReference type="RefSeq" id="WP_245679048.1">
    <property type="nucleotide sequence ID" value="NZ_CBCRYE010000005.1"/>
</dbReference>
<dbReference type="Gene3D" id="2.40.40.10">
    <property type="entry name" value="RlpA-like domain"/>
    <property type="match status" value="1"/>
</dbReference>
<dbReference type="Proteomes" id="UP000199150">
    <property type="component" value="Unassembled WGS sequence"/>
</dbReference>
<evidence type="ECO:0000256" key="3">
    <source>
        <dbReference type="ARBA" id="ARBA00023239"/>
    </source>
</evidence>
<dbReference type="EC" id="4.2.2.n1" evidence="2"/>
<dbReference type="STRING" id="260084.SAMN02927928_3112"/>
<dbReference type="AlphaFoldDB" id="A0A1G4T2K2"/>
<evidence type="ECO:0000256" key="6">
    <source>
        <dbReference type="SAM" id="SignalP"/>
    </source>
</evidence>
<dbReference type="PANTHER" id="PTHR30124">
    <property type="entry name" value="MEMBRANE-BOUND LYTIC MUREIN TRANSGLYCOSYLASE A"/>
    <property type="match status" value="1"/>
</dbReference>
<dbReference type="PROSITE" id="PS51257">
    <property type="entry name" value="PROKAR_LIPOPROTEIN"/>
    <property type="match status" value="1"/>
</dbReference>
<dbReference type="GO" id="GO:0019867">
    <property type="term" value="C:outer membrane"/>
    <property type="evidence" value="ECO:0007669"/>
    <property type="project" value="InterPro"/>
</dbReference>
<proteinExistence type="predicted"/>
<dbReference type="Pfam" id="PF06725">
    <property type="entry name" value="3D"/>
    <property type="match status" value="1"/>
</dbReference>
<evidence type="ECO:0000256" key="4">
    <source>
        <dbReference type="ARBA" id="ARBA00023316"/>
    </source>
</evidence>
<keyword evidence="9" id="KW-1185">Reference proteome</keyword>
<sequence>MRLRSGFALGLLALLVAACAERPVTPPVVTPPKTPETPPVYLPTPVPEGARLSDLPGWENTDPFIAIEALRATCQYKKGRQYAPVCADMARQDFETPQQIMAFLNVHFRVEKVEGQGLLTGYFVPDYDAQLTRDAEFSQPVRTKPADLVYVPGSQMTPASSAPKVAARRLGDLYVPYFTRAEIEQLPATAQYYMRPEDYFFMQLQGSGFLDLPDGKRVYAAYAADNGWPFVGIAKTLTERGILDKTQTSGDNIHAWLAAHRGPEATEIMNANPRYGFFAIQPDQTEPVGASGLALPSGSAIAIDPTQNDMGDLFWIDADAGALKDSFPAYQRMVAALDTGGAIKGKIRADLYVGHGQHAGSEAGRIKHTLRMWRLVPYTGG</sequence>
<protein>
    <recommendedName>
        <fullName evidence="2">peptidoglycan lytic exotransglycosylase</fullName>
        <ecNumber evidence="2">4.2.2.n1</ecNumber>
    </recommendedName>
    <alternativeName>
        <fullName evidence="5">Murein hydrolase A</fullName>
    </alternativeName>
</protein>
<dbReference type="GO" id="GO:0009254">
    <property type="term" value="P:peptidoglycan turnover"/>
    <property type="evidence" value="ECO:0007669"/>
    <property type="project" value="InterPro"/>
</dbReference>
<evidence type="ECO:0000256" key="1">
    <source>
        <dbReference type="ARBA" id="ARBA00001420"/>
    </source>
</evidence>
<keyword evidence="3" id="KW-0456">Lyase</keyword>
<feature type="signal peptide" evidence="6">
    <location>
        <begin position="1"/>
        <end position="20"/>
    </location>
</feature>
<evidence type="ECO:0000256" key="2">
    <source>
        <dbReference type="ARBA" id="ARBA00012587"/>
    </source>
</evidence>
<organism evidence="8 9">
    <name type="scientific">Asticcacaulis taihuensis</name>
    <dbReference type="NCBI Taxonomy" id="260084"/>
    <lineage>
        <taxon>Bacteria</taxon>
        <taxon>Pseudomonadati</taxon>
        <taxon>Pseudomonadota</taxon>
        <taxon>Alphaproteobacteria</taxon>
        <taxon>Caulobacterales</taxon>
        <taxon>Caulobacteraceae</taxon>
        <taxon>Asticcacaulis</taxon>
    </lineage>
</organism>
<accession>A0A1G4T2K2</accession>
<dbReference type="InterPro" id="IPR005300">
    <property type="entry name" value="MltA_B"/>
</dbReference>
<evidence type="ECO:0000313" key="8">
    <source>
        <dbReference type="EMBL" id="SCW75045.1"/>
    </source>
</evidence>
<dbReference type="GO" id="GO:0071555">
    <property type="term" value="P:cell wall organization"/>
    <property type="evidence" value="ECO:0007669"/>
    <property type="project" value="UniProtKB-KW"/>
</dbReference>
<dbReference type="GO" id="GO:0009253">
    <property type="term" value="P:peptidoglycan catabolic process"/>
    <property type="evidence" value="ECO:0007669"/>
    <property type="project" value="TreeGrafter"/>
</dbReference>
<evidence type="ECO:0000313" key="9">
    <source>
        <dbReference type="Proteomes" id="UP000199150"/>
    </source>
</evidence>
<dbReference type="InterPro" id="IPR010611">
    <property type="entry name" value="3D_dom"/>
</dbReference>
<dbReference type="Gene3D" id="2.40.240.50">
    <property type="entry name" value="Barwin-like endoglucanases"/>
    <property type="match status" value="1"/>
</dbReference>
<feature type="domain" description="Lytic transglycosylase MltA" evidence="7">
    <location>
        <begin position="126"/>
        <end position="279"/>
    </location>
</feature>
<dbReference type="CDD" id="cd14485">
    <property type="entry name" value="mltA_like_LT_A"/>
    <property type="match status" value="1"/>
</dbReference>
<gene>
    <name evidence="8" type="ORF">SAMN02927928_3112</name>
</gene>
<dbReference type="PIRSF" id="PIRSF019422">
    <property type="entry name" value="MltA"/>
    <property type="match status" value="1"/>
</dbReference>
<feature type="chain" id="PRO_5011746184" description="peptidoglycan lytic exotransglycosylase" evidence="6">
    <location>
        <begin position="21"/>
        <end position="381"/>
    </location>
</feature>
<dbReference type="EMBL" id="FMTS01000006">
    <property type="protein sequence ID" value="SCW75045.1"/>
    <property type="molecule type" value="Genomic_DNA"/>
</dbReference>
<keyword evidence="6" id="KW-0732">Signal</keyword>
<keyword evidence="4" id="KW-0961">Cell wall biogenesis/degradation</keyword>
<dbReference type="InterPro" id="IPR026044">
    <property type="entry name" value="MltA"/>
</dbReference>
<evidence type="ECO:0000256" key="5">
    <source>
        <dbReference type="ARBA" id="ARBA00030918"/>
    </source>
</evidence>
<dbReference type="GO" id="GO:0008933">
    <property type="term" value="F:peptidoglycan lytic transglycosylase activity"/>
    <property type="evidence" value="ECO:0007669"/>
    <property type="project" value="TreeGrafter"/>
</dbReference>
<dbReference type="SMART" id="SM00925">
    <property type="entry name" value="MltA"/>
    <property type="match status" value="1"/>
</dbReference>
<dbReference type="PANTHER" id="PTHR30124:SF0">
    <property type="entry name" value="MEMBRANE-BOUND LYTIC MUREIN TRANSGLYCOSYLASE A"/>
    <property type="match status" value="1"/>
</dbReference>
<dbReference type="GO" id="GO:0004553">
    <property type="term" value="F:hydrolase activity, hydrolyzing O-glycosyl compounds"/>
    <property type="evidence" value="ECO:0007669"/>
    <property type="project" value="InterPro"/>
</dbReference>
<reference evidence="9" key="1">
    <citation type="submission" date="2016-10" db="EMBL/GenBank/DDBJ databases">
        <authorList>
            <person name="Varghese N."/>
            <person name="Submissions S."/>
        </authorList>
    </citation>
    <scope>NUCLEOTIDE SEQUENCE [LARGE SCALE GENOMIC DNA]</scope>
    <source>
        <strain evidence="9">CGMCC 1.3431</strain>
    </source>
</reference>
<dbReference type="SUPFAM" id="SSF50685">
    <property type="entry name" value="Barwin-like endoglucanases"/>
    <property type="match status" value="1"/>
</dbReference>
<dbReference type="Pfam" id="PF03562">
    <property type="entry name" value="MltA"/>
    <property type="match status" value="1"/>
</dbReference>
<comment type="catalytic activity">
    <reaction evidence="1">
        <text>Exolytic cleavage of the (1-&gt;4)-beta-glycosidic linkage between N-acetylmuramic acid (MurNAc) and N-acetylglucosamine (GlcNAc) residues in peptidoglycan, from either the reducing or the non-reducing ends of the peptidoglycan chains, with concomitant formation of a 1,6-anhydrobond in the MurNAc residue.</text>
        <dbReference type="EC" id="4.2.2.n1"/>
    </reaction>
</comment>